<proteinExistence type="predicted"/>
<feature type="compositionally biased region" description="Low complexity" evidence="1">
    <location>
        <begin position="92"/>
        <end position="107"/>
    </location>
</feature>
<gene>
    <name evidence="3" type="ORF">DLAC_03806</name>
</gene>
<keyword evidence="4" id="KW-1185">Reference proteome</keyword>
<sequence>MSNDDLPKDSFVELFTHKDSLNEADIIDISDDSSDEIIHRFTTKKKKKSYKDLRTSSSSRKKTKLKPDDKLLIDQQTNLIGDDHQDEYQNNENIQQQQQQQQNSTKNNNKRSSDDIFVLSDDEDDIPTLTTNKSPSKYFNNIYQNNSNNNNNNSNINVSYTPHHRLISSFNNNNNNNNTKTTTTTVVTPQTQTDDVITLKLKLVGEPIQPIKFYVDTPVKKLIEIYCSMKNLMPDSIQLKFYGLVLDINKTPRELDLVDDDSVDVSIKQNITVSSTITSLSSSNNNLKTSTTTTTTATAPVVSTIQEDDSLKIILQVRYEGTAYKFKILKTEPFEKLITGLGKKVQIPKNKKVILKFDGMTLNLSSTPESEDMEDEDLIDAQLK</sequence>
<dbReference type="AlphaFoldDB" id="A0A152A0X6"/>
<comment type="caution">
    <text evidence="3">The sequence shown here is derived from an EMBL/GenBank/DDBJ whole genome shotgun (WGS) entry which is preliminary data.</text>
</comment>
<evidence type="ECO:0000259" key="2">
    <source>
        <dbReference type="Pfam" id="PF11976"/>
    </source>
</evidence>
<dbReference type="PANTHER" id="PTHR47813:SF2">
    <property type="entry name" value="UBIQUITIN-LIKE SUPERFAMILY PROTEIN"/>
    <property type="match status" value="1"/>
</dbReference>
<dbReference type="Proteomes" id="UP000076078">
    <property type="component" value="Unassembled WGS sequence"/>
</dbReference>
<dbReference type="SUPFAM" id="SSF54236">
    <property type="entry name" value="Ubiquitin-like"/>
    <property type="match status" value="2"/>
</dbReference>
<name>A0A152A0X6_TIELA</name>
<feature type="region of interest" description="Disordered" evidence="1">
    <location>
        <begin position="48"/>
        <end position="70"/>
    </location>
</feature>
<dbReference type="InterPro" id="IPR022617">
    <property type="entry name" value="Rad60/SUMO-like_dom"/>
</dbReference>
<dbReference type="STRING" id="361077.A0A152A0X6"/>
<dbReference type="Gene3D" id="3.10.20.90">
    <property type="entry name" value="Phosphatidylinositol 3-kinase Catalytic Subunit, Chain A, domain 1"/>
    <property type="match status" value="2"/>
</dbReference>
<dbReference type="OMA" id="CEGNSHK"/>
<feature type="domain" description="Rad60/SUMO-like" evidence="2">
    <location>
        <begin position="320"/>
        <end position="382"/>
    </location>
</feature>
<feature type="domain" description="Rad60/SUMO-like" evidence="2">
    <location>
        <begin position="200"/>
        <end position="267"/>
    </location>
</feature>
<dbReference type="EMBL" id="LODT01000020">
    <property type="protein sequence ID" value="KYQ99853.1"/>
    <property type="molecule type" value="Genomic_DNA"/>
</dbReference>
<dbReference type="CDD" id="cd01763">
    <property type="entry name" value="Ubl_SUMO_like"/>
    <property type="match status" value="1"/>
</dbReference>
<dbReference type="OrthoDB" id="442921at2759"/>
<evidence type="ECO:0000313" key="3">
    <source>
        <dbReference type="EMBL" id="KYQ99853.1"/>
    </source>
</evidence>
<accession>A0A152A0X6</accession>
<feature type="compositionally biased region" description="Acidic residues" evidence="1">
    <location>
        <begin position="369"/>
        <end position="384"/>
    </location>
</feature>
<organism evidence="3 4">
    <name type="scientific">Tieghemostelium lacteum</name>
    <name type="common">Slime mold</name>
    <name type="synonym">Dictyostelium lacteum</name>
    <dbReference type="NCBI Taxonomy" id="361077"/>
    <lineage>
        <taxon>Eukaryota</taxon>
        <taxon>Amoebozoa</taxon>
        <taxon>Evosea</taxon>
        <taxon>Eumycetozoa</taxon>
        <taxon>Dictyostelia</taxon>
        <taxon>Dictyosteliales</taxon>
        <taxon>Raperosteliaceae</taxon>
        <taxon>Tieghemostelium</taxon>
    </lineage>
</organism>
<reference evidence="3 4" key="1">
    <citation type="submission" date="2015-12" db="EMBL/GenBank/DDBJ databases">
        <title>Dictyostelia acquired genes for synthesis and detection of signals that induce cell-type specialization by lateral gene transfer from prokaryotes.</title>
        <authorList>
            <person name="Gloeckner G."/>
            <person name="Schaap P."/>
        </authorList>
    </citation>
    <scope>NUCLEOTIDE SEQUENCE [LARGE SCALE GENOMIC DNA]</scope>
    <source>
        <strain evidence="3 4">TK</strain>
    </source>
</reference>
<dbReference type="InParanoid" id="A0A152A0X6"/>
<protein>
    <submittedName>
        <fullName evidence="3">Ubiquitin-like protein</fullName>
    </submittedName>
</protein>
<evidence type="ECO:0000313" key="4">
    <source>
        <dbReference type="Proteomes" id="UP000076078"/>
    </source>
</evidence>
<feature type="region of interest" description="Disordered" evidence="1">
    <location>
        <begin position="365"/>
        <end position="384"/>
    </location>
</feature>
<feature type="region of interest" description="Disordered" evidence="1">
    <location>
        <begin position="92"/>
        <end position="113"/>
    </location>
</feature>
<dbReference type="Pfam" id="PF11976">
    <property type="entry name" value="Rad60-SLD"/>
    <property type="match status" value="2"/>
</dbReference>
<dbReference type="InterPro" id="IPR029071">
    <property type="entry name" value="Ubiquitin-like_domsf"/>
</dbReference>
<evidence type="ECO:0000256" key="1">
    <source>
        <dbReference type="SAM" id="MobiDB-lite"/>
    </source>
</evidence>
<dbReference type="PANTHER" id="PTHR47813">
    <property type="entry name" value="UBIQUITIN-LIKE SUPERFAMILY PROTEIN"/>
    <property type="match status" value="1"/>
</dbReference>